<keyword evidence="3" id="KW-1185">Reference proteome</keyword>
<evidence type="ECO:0000313" key="2">
    <source>
        <dbReference type="EMBL" id="QCW81337.1"/>
    </source>
</evidence>
<accession>A0A4P9UJY8</accession>
<proteinExistence type="predicted"/>
<dbReference type="Proteomes" id="UP000305881">
    <property type="component" value="Chromosome"/>
</dbReference>
<reference evidence="3" key="1">
    <citation type="journal article" date="2019" name="J. Bacteriol.">
        <title>A Mutagenic Screen Identifies a TonB-Dependent Receptor Required for the Lanthanide Metal Switch in the Type I Methanotroph 'Methylotuvimicrobium buryatense' 5GB1C.</title>
        <authorList>
            <person name="Groom J.D."/>
            <person name="Ford S.M."/>
            <person name="Pesesky M.W."/>
            <person name="Lidstrom M.E."/>
        </authorList>
    </citation>
    <scope>NUCLEOTIDE SEQUENCE [LARGE SCALE GENOMIC DNA]</scope>
    <source>
        <strain evidence="3">5GB1C</strain>
    </source>
</reference>
<evidence type="ECO:0008006" key="4">
    <source>
        <dbReference type="Google" id="ProtNLM"/>
    </source>
</evidence>
<dbReference type="STRING" id="675511.GCA_000341735_02398"/>
<sequence>MQFIKFSALAILFFSFSVNADVQLTQADLIGSWQIDKESVDREGTKSRSLNTIWTFREDGTMEGKSQESDAHARIDQLRAVLNYSVEDGKLVKQAAPGRSRMETCAAIEKENDKMILKCPSNYFFMTKK</sequence>
<evidence type="ECO:0000313" key="3">
    <source>
        <dbReference type="Proteomes" id="UP000305881"/>
    </source>
</evidence>
<dbReference type="RefSeq" id="WP_017840915.1">
    <property type="nucleotide sequence ID" value="NZ_CP035467.1"/>
</dbReference>
<dbReference type="AlphaFoldDB" id="A0A4P9UJY8"/>
<feature type="chain" id="PRO_5020406997" description="Lipocalin-like domain-containing protein" evidence="1">
    <location>
        <begin position="21"/>
        <end position="129"/>
    </location>
</feature>
<name>A0A4P9UJY8_METBY</name>
<dbReference type="OrthoDB" id="5573159at2"/>
<keyword evidence="1" id="KW-0732">Signal</keyword>
<protein>
    <recommendedName>
        <fullName evidence="4">Lipocalin-like domain-containing protein</fullName>
    </recommendedName>
</protein>
<gene>
    <name evidence="2" type="ORF">EQU24_03040</name>
</gene>
<organism evidence="2 3">
    <name type="scientific">Methylotuvimicrobium buryatense</name>
    <name type="common">Methylomicrobium buryatense</name>
    <dbReference type="NCBI Taxonomy" id="95641"/>
    <lineage>
        <taxon>Bacteria</taxon>
        <taxon>Pseudomonadati</taxon>
        <taxon>Pseudomonadota</taxon>
        <taxon>Gammaproteobacteria</taxon>
        <taxon>Methylococcales</taxon>
        <taxon>Methylococcaceae</taxon>
        <taxon>Methylotuvimicrobium</taxon>
    </lineage>
</organism>
<evidence type="ECO:0000256" key="1">
    <source>
        <dbReference type="SAM" id="SignalP"/>
    </source>
</evidence>
<feature type="signal peptide" evidence="1">
    <location>
        <begin position="1"/>
        <end position="20"/>
    </location>
</feature>
<dbReference type="KEGG" id="mbur:EQU24_03040"/>
<dbReference type="EMBL" id="CP035467">
    <property type="protein sequence ID" value="QCW81337.1"/>
    <property type="molecule type" value="Genomic_DNA"/>
</dbReference>